<feature type="transmembrane region" description="Helical" evidence="6">
    <location>
        <begin position="519"/>
        <end position="538"/>
    </location>
</feature>
<accession>F2L0T1</accession>
<evidence type="ECO:0000256" key="6">
    <source>
        <dbReference type="SAM" id="Phobius"/>
    </source>
</evidence>
<dbReference type="AlphaFoldDB" id="F2L0T1"/>
<reference key="2">
    <citation type="submission" date="2011-03" db="EMBL/GenBank/DDBJ databases">
        <title>Complete genome sequence of the thermoacidophilic crenarchaeon Thermoproteus uzoniensis 768-20.</title>
        <authorList>
            <person name="Mardanov A.V."/>
            <person name="Gumerov V.M."/>
            <person name="Beletsky A.V."/>
            <person name="Prokofeva M.I."/>
            <person name="Bonch-Osmolovskaya E.A."/>
            <person name="Ravin N.V."/>
            <person name="Skryabin K.G."/>
        </authorList>
    </citation>
    <scope>NUCLEOTIDE SEQUENCE</scope>
    <source>
        <strain>768-20</strain>
    </source>
</reference>
<dbReference type="InterPro" id="IPR003706">
    <property type="entry name" value="CstA_N"/>
</dbReference>
<dbReference type="eggNOG" id="arCOG04286">
    <property type="taxonomic scope" value="Archaea"/>
</dbReference>
<feature type="transmembrane region" description="Helical" evidence="6">
    <location>
        <begin position="92"/>
        <end position="114"/>
    </location>
</feature>
<protein>
    <submittedName>
        <fullName evidence="8">Carbon starvation protein CstA</fullName>
    </submittedName>
</protein>
<dbReference type="KEGG" id="tuz:TUZN_1270"/>
<keyword evidence="5 6" id="KW-0472">Membrane</keyword>
<evidence type="ECO:0000259" key="7">
    <source>
        <dbReference type="Pfam" id="PF02554"/>
    </source>
</evidence>
<feature type="transmembrane region" description="Helical" evidence="6">
    <location>
        <begin position="12"/>
        <end position="35"/>
    </location>
</feature>
<evidence type="ECO:0000313" key="9">
    <source>
        <dbReference type="Proteomes" id="UP000008138"/>
    </source>
</evidence>
<dbReference type="HOGENOM" id="CLU_010531_4_1_2"/>
<name>F2L0T1_THEU7</name>
<keyword evidence="9" id="KW-1185">Reference proteome</keyword>
<feature type="transmembrane region" description="Helical" evidence="6">
    <location>
        <begin position="336"/>
        <end position="356"/>
    </location>
</feature>
<dbReference type="InterPro" id="IPR051605">
    <property type="entry name" value="CstA"/>
</dbReference>
<organism evidence="8 9">
    <name type="scientific">Thermoproteus uzoniensis (strain 768-20)</name>
    <dbReference type="NCBI Taxonomy" id="999630"/>
    <lineage>
        <taxon>Archaea</taxon>
        <taxon>Thermoproteota</taxon>
        <taxon>Thermoprotei</taxon>
        <taxon>Thermoproteales</taxon>
        <taxon>Thermoproteaceae</taxon>
        <taxon>Thermoproteus</taxon>
    </lineage>
</organism>
<comment type="subcellular location">
    <subcellularLocation>
        <location evidence="1">Cell membrane</location>
        <topology evidence="1">Multi-pass membrane protein</topology>
    </subcellularLocation>
</comment>
<feature type="domain" description="CstA N-terminal" evidence="7">
    <location>
        <begin position="21"/>
        <end position="397"/>
    </location>
</feature>
<dbReference type="Pfam" id="PF02554">
    <property type="entry name" value="CstA"/>
    <property type="match status" value="2"/>
</dbReference>
<evidence type="ECO:0000256" key="4">
    <source>
        <dbReference type="ARBA" id="ARBA00022989"/>
    </source>
</evidence>
<feature type="transmembrane region" description="Helical" evidence="6">
    <location>
        <begin position="173"/>
        <end position="194"/>
    </location>
</feature>
<dbReference type="Proteomes" id="UP000008138">
    <property type="component" value="Chromosome"/>
</dbReference>
<feature type="transmembrane region" description="Helical" evidence="6">
    <location>
        <begin position="261"/>
        <end position="280"/>
    </location>
</feature>
<proteinExistence type="predicted"/>
<feature type="transmembrane region" description="Helical" evidence="6">
    <location>
        <begin position="428"/>
        <end position="446"/>
    </location>
</feature>
<feature type="transmembrane region" description="Helical" evidence="6">
    <location>
        <begin position="385"/>
        <end position="408"/>
    </location>
</feature>
<feature type="domain" description="CstA N-terminal" evidence="7">
    <location>
        <begin position="401"/>
        <end position="535"/>
    </location>
</feature>
<feature type="transmembrane region" description="Helical" evidence="6">
    <location>
        <begin position="573"/>
        <end position="594"/>
    </location>
</feature>
<dbReference type="GO" id="GO:0005886">
    <property type="term" value="C:plasma membrane"/>
    <property type="evidence" value="ECO:0007669"/>
    <property type="project" value="UniProtKB-SubCell"/>
</dbReference>
<evidence type="ECO:0000313" key="8">
    <source>
        <dbReference type="EMBL" id="AEA12746.1"/>
    </source>
</evidence>
<keyword evidence="2" id="KW-1003">Cell membrane</keyword>
<feature type="transmembrane region" description="Helical" evidence="6">
    <location>
        <begin position="489"/>
        <end position="512"/>
    </location>
</feature>
<dbReference type="GO" id="GO:0009267">
    <property type="term" value="P:cellular response to starvation"/>
    <property type="evidence" value="ECO:0007669"/>
    <property type="project" value="InterPro"/>
</dbReference>
<evidence type="ECO:0000256" key="2">
    <source>
        <dbReference type="ARBA" id="ARBA00022475"/>
    </source>
</evidence>
<gene>
    <name evidence="8" type="ordered locus">TUZN_1270</name>
</gene>
<evidence type="ECO:0000256" key="1">
    <source>
        <dbReference type="ARBA" id="ARBA00004651"/>
    </source>
</evidence>
<feature type="transmembrane region" description="Helical" evidence="6">
    <location>
        <begin position="466"/>
        <end position="483"/>
    </location>
</feature>
<reference evidence="8 9" key="1">
    <citation type="journal article" date="2011" name="J. Bacteriol.">
        <title>Complete genome sequence of the thermoacidophilic crenarchaeon Thermoproteus uzoniensis 768-20.</title>
        <authorList>
            <person name="Mardanov A.V."/>
            <person name="Gumerov V.M."/>
            <person name="Beletsky A.V."/>
            <person name="Prokofeva M.I."/>
            <person name="Bonch-Osmolovskaya E.A."/>
            <person name="Ravin N.V."/>
            <person name="Skryabin K.G."/>
        </authorList>
    </citation>
    <scope>NUCLEOTIDE SEQUENCE [LARGE SCALE GENOMIC DNA]</scope>
    <source>
        <strain evidence="8 9">768-20</strain>
    </source>
</reference>
<dbReference type="EMBL" id="CP002590">
    <property type="protein sequence ID" value="AEA12746.1"/>
    <property type="molecule type" value="Genomic_DNA"/>
</dbReference>
<dbReference type="PANTHER" id="PTHR30252">
    <property type="entry name" value="INNER MEMBRANE PEPTIDE TRANSPORTER"/>
    <property type="match status" value="1"/>
</dbReference>
<feature type="transmembrane region" description="Helical" evidence="6">
    <location>
        <begin position="206"/>
        <end position="225"/>
    </location>
</feature>
<sequence>MLKNRIRNCYMGFFDTPAPYILAGLVLYFITYMTYSKYIDRKIWNADPNRPTPAKMYFDGVEYFPVSKYVLFGYQFKSVAALGPIVGPLTAVLFYGWIPALLWVIFGNMFIGWVQDYSAMMMSIRSEGRSMGPITYKLLGGRARTILLVYLIFYLIIITAVFEWVIIDVLNRVPGTFTAVLFVLLGGVLFGQMVFRMRMDVLKATLIALLIVLVGYFTVTFVPAVRNPPTNFLDSPAYLSKFPSIGGAKPETLTWPGTMTVLFWLVILSIIYFVAAVTVMPKFLLPTVYVGYLPSIIALVLVLIAAIATPLTGITIQQTPMKALYVDPLANPQGGPIWPILFVTIACGAISGWHSLISSGLTSKQLEYETDALPVGGGAMMTEGAVALSSIAAIMALAAPPAGAAAYVQGATKLTTSLLHVPPVFMSILYGIFITVMGLITSMLFVRVFRMVMADLFEGSPLGNKYISTLIILVIAGFLAFVGSWTNLWIFFGGTNQLLAGLALLLVAIFLTSQKRPSAYVFVPGIFMAITTLAALAWETYVYGLYAWLNKPIGVQIAAAILYGNWVVSVSNFISAAFGALLLVLGIIMTYYLISGWIKYRKEASAGK</sequence>
<dbReference type="PANTHER" id="PTHR30252:SF0">
    <property type="entry name" value="PEPTIDE TRANSPORTER CSTA"/>
    <property type="match status" value="1"/>
</dbReference>
<keyword evidence="4 6" id="KW-1133">Transmembrane helix</keyword>
<feature type="transmembrane region" description="Helical" evidence="6">
    <location>
        <begin position="292"/>
        <end position="316"/>
    </location>
</feature>
<evidence type="ECO:0000256" key="3">
    <source>
        <dbReference type="ARBA" id="ARBA00022692"/>
    </source>
</evidence>
<evidence type="ECO:0000256" key="5">
    <source>
        <dbReference type="ARBA" id="ARBA00023136"/>
    </source>
</evidence>
<dbReference type="STRING" id="999630.TUZN_1270"/>
<feature type="transmembrane region" description="Helical" evidence="6">
    <location>
        <begin position="147"/>
        <end position="167"/>
    </location>
</feature>
<keyword evidence="3 6" id="KW-0812">Transmembrane</keyword>